<name>A0A7W6NR59_9CAUL</name>
<reference evidence="2 3" key="1">
    <citation type="submission" date="2020-08" db="EMBL/GenBank/DDBJ databases">
        <title>Genomic Encyclopedia of Type Strains, Phase IV (KMG-IV): sequencing the most valuable type-strain genomes for metagenomic binning, comparative biology and taxonomic classification.</title>
        <authorList>
            <person name="Goeker M."/>
        </authorList>
    </citation>
    <scope>NUCLEOTIDE SEQUENCE [LARGE SCALE GENOMIC DNA]</scope>
    <source>
        <strain evidence="2 3">DSM 23960</strain>
    </source>
</reference>
<evidence type="ECO:0000256" key="1">
    <source>
        <dbReference type="SAM" id="SignalP"/>
    </source>
</evidence>
<organism evidence="2 3">
    <name type="scientific">Brevundimonas lenta</name>
    <dbReference type="NCBI Taxonomy" id="424796"/>
    <lineage>
        <taxon>Bacteria</taxon>
        <taxon>Pseudomonadati</taxon>
        <taxon>Pseudomonadota</taxon>
        <taxon>Alphaproteobacteria</taxon>
        <taxon>Caulobacterales</taxon>
        <taxon>Caulobacteraceae</taxon>
        <taxon>Brevundimonas</taxon>
    </lineage>
</organism>
<evidence type="ECO:0008006" key="4">
    <source>
        <dbReference type="Google" id="ProtNLM"/>
    </source>
</evidence>
<comment type="caution">
    <text evidence="2">The sequence shown here is derived from an EMBL/GenBank/DDBJ whole genome shotgun (WGS) entry which is preliminary data.</text>
</comment>
<keyword evidence="3" id="KW-1185">Reference proteome</keyword>
<accession>A0A7W6NR59</accession>
<proteinExistence type="predicted"/>
<gene>
    <name evidence="2" type="ORF">GGR12_002713</name>
</gene>
<keyword evidence="1" id="KW-0732">Signal</keyword>
<evidence type="ECO:0000313" key="3">
    <source>
        <dbReference type="Proteomes" id="UP000529946"/>
    </source>
</evidence>
<feature type="signal peptide" evidence="1">
    <location>
        <begin position="1"/>
        <end position="19"/>
    </location>
</feature>
<sequence length="130" mass="14107">MIATWIIAALAVLAAPAWQDDAVPERSVQVRTVDEVAAGRCLNGLVGIRGVQMRCVVDAQGRPSDCEILNPSPAITRRASVFRCMASKMQATYEDGTPAEGQTVFLNLGGRTYLSSEELRRDREAERAGQ</sequence>
<dbReference type="AlphaFoldDB" id="A0A7W6NR59"/>
<feature type="chain" id="PRO_5030676839" description="DUF4333 domain-containing protein" evidence="1">
    <location>
        <begin position="20"/>
        <end position="130"/>
    </location>
</feature>
<dbReference type="RefSeq" id="WP_183204972.1">
    <property type="nucleotide sequence ID" value="NZ_BAAAER010000003.1"/>
</dbReference>
<evidence type="ECO:0000313" key="2">
    <source>
        <dbReference type="EMBL" id="MBB4083825.1"/>
    </source>
</evidence>
<dbReference type="Proteomes" id="UP000529946">
    <property type="component" value="Unassembled WGS sequence"/>
</dbReference>
<dbReference type="EMBL" id="JACIDM010000003">
    <property type="protein sequence ID" value="MBB4083825.1"/>
    <property type="molecule type" value="Genomic_DNA"/>
</dbReference>
<protein>
    <recommendedName>
        <fullName evidence="4">DUF4333 domain-containing protein</fullName>
    </recommendedName>
</protein>